<dbReference type="NCBIfam" id="TIGR01683">
    <property type="entry name" value="thiS"/>
    <property type="match status" value="1"/>
</dbReference>
<dbReference type="Gene3D" id="3.10.20.30">
    <property type="match status" value="1"/>
</dbReference>
<dbReference type="PANTHER" id="PTHR34472">
    <property type="entry name" value="SULFUR CARRIER PROTEIN THIS"/>
    <property type="match status" value="1"/>
</dbReference>
<dbReference type="PANTHER" id="PTHR34472:SF1">
    <property type="entry name" value="SULFUR CARRIER PROTEIN THIS"/>
    <property type="match status" value="1"/>
</dbReference>
<evidence type="ECO:0000313" key="2">
    <source>
        <dbReference type="Proteomes" id="UP000316426"/>
    </source>
</evidence>
<protein>
    <submittedName>
        <fullName evidence="1">Sulfur carrier protein ThiS</fullName>
    </submittedName>
</protein>
<organism evidence="1 2">
    <name type="scientific">Botrimarina mediterranea</name>
    <dbReference type="NCBI Taxonomy" id="2528022"/>
    <lineage>
        <taxon>Bacteria</taxon>
        <taxon>Pseudomonadati</taxon>
        <taxon>Planctomycetota</taxon>
        <taxon>Planctomycetia</taxon>
        <taxon>Pirellulales</taxon>
        <taxon>Lacipirellulaceae</taxon>
        <taxon>Botrimarina</taxon>
    </lineage>
</organism>
<dbReference type="SUPFAM" id="SSF54285">
    <property type="entry name" value="MoaD/ThiS"/>
    <property type="match status" value="1"/>
</dbReference>
<evidence type="ECO:0000313" key="1">
    <source>
        <dbReference type="EMBL" id="QDV75756.1"/>
    </source>
</evidence>
<dbReference type="InterPro" id="IPR010035">
    <property type="entry name" value="Thi_S"/>
</dbReference>
<dbReference type="InterPro" id="IPR012675">
    <property type="entry name" value="Beta-grasp_dom_sf"/>
</dbReference>
<proteinExistence type="predicted"/>
<dbReference type="AlphaFoldDB" id="A0A518KD88"/>
<accession>A0A518KD88</accession>
<dbReference type="CDD" id="cd00565">
    <property type="entry name" value="Ubl_ThiS"/>
    <property type="match status" value="1"/>
</dbReference>
<dbReference type="Pfam" id="PF02597">
    <property type="entry name" value="ThiS"/>
    <property type="match status" value="1"/>
</dbReference>
<dbReference type="EMBL" id="CP036349">
    <property type="protein sequence ID" value="QDV75756.1"/>
    <property type="molecule type" value="Genomic_DNA"/>
</dbReference>
<name>A0A518KD88_9BACT</name>
<dbReference type="Proteomes" id="UP000316426">
    <property type="component" value="Chromosome"/>
</dbReference>
<dbReference type="InterPro" id="IPR003749">
    <property type="entry name" value="ThiS/MoaD-like"/>
</dbReference>
<dbReference type="KEGG" id="bmei:Spa11_39780"/>
<dbReference type="InterPro" id="IPR016155">
    <property type="entry name" value="Mopterin_synth/thiamin_S_b"/>
</dbReference>
<reference evidence="1 2" key="1">
    <citation type="submission" date="2019-02" db="EMBL/GenBank/DDBJ databases">
        <title>Deep-cultivation of Planctomycetes and their phenomic and genomic characterization uncovers novel biology.</title>
        <authorList>
            <person name="Wiegand S."/>
            <person name="Jogler M."/>
            <person name="Boedeker C."/>
            <person name="Pinto D."/>
            <person name="Vollmers J."/>
            <person name="Rivas-Marin E."/>
            <person name="Kohn T."/>
            <person name="Peeters S.H."/>
            <person name="Heuer A."/>
            <person name="Rast P."/>
            <person name="Oberbeckmann S."/>
            <person name="Bunk B."/>
            <person name="Jeske O."/>
            <person name="Meyerdierks A."/>
            <person name="Storesund J.E."/>
            <person name="Kallscheuer N."/>
            <person name="Luecker S."/>
            <person name="Lage O.M."/>
            <person name="Pohl T."/>
            <person name="Merkel B.J."/>
            <person name="Hornburger P."/>
            <person name="Mueller R.-W."/>
            <person name="Bruemmer F."/>
            <person name="Labrenz M."/>
            <person name="Spormann A.M."/>
            <person name="Op den Camp H."/>
            <person name="Overmann J."/>
            <person name="Amann R."/>
            <person name="Jetten M.S.M."/>
            <person name="Mascher T."/>
            <person name="Medema M.H."/>
            <person name="Devos D.P."/>
            <person name="Kaster A.-K."/>
            <person name="Ovreas L."/>
            <person name="Rohde M."/>
            <person name="Galperin M.Y."/>
            <person name="Jogler C."/>
        </authorList>
    </citation>
    <scope>NUCLEOTIDE SEQUENCE [LARGE SCALE GENOMIC DNA]</scope>
    <source>
        <strain evidence="1 2">Spa11</strain>
    </source>
</reference>
<dbReference type="RefSeq" id="WP_145115626.1">
    <property type="nucleotide sequence ID" value="NZ_CP036349.1"/>
</dbReference>
<gene>
    <name evidence="1" type="primary">thiS</name>
    <name evidence="1" type="ORF">Spa11_39780</name>
</gene>
<keyword evidence="2" id="KW-1185">Reference proteome</keyword>
<sequence>MQIHLNGEPRDVPEGVTVAQLLELLEVRMKGVAVERNLDVIPRAEHATTSLTAGDRVEVVTLVGGG</sequence>